<evidence type="ECO:0000256" key="1">
    <source>
        <dbReference type="ARBA" id="ARBA00022679"/>
    </source>
</evidence>
<dbReference type="PANTHER" id="PTHR24421:SF60">
    <property type="entry name" value="SENSOR HISTIDINE KINASE COMP"/>
    <property type="match status" value="1"/>
</dbReference>
<reference evidence="7" key="1">
    <citation type="submission" date="2014-04" db="EMBL/GenBank/DDBJ databases">
        <title>Whole-Genome optical mapping and complete genome sequence of Sphingobacterium deserti sp. nov., a new spaces isolated from desert in the west of China.</title>
        <authorList>
            <person name="Teng C."/>
            <person name="Zhou Z."/>
            <person name="Li X."/>
            <person name="Chen M."/>
            <person name="Lin M."/>
            <person name="Wang L."/>
            <person name="Su S."/>
            <person name="Zhang C."/>
            <person name="Zhang W."/>
        </authorList>
    </citation>
    <scope>NUCLEOTIDE SEQUENCE [LARGE SCALE GENOMIC DNA]</scope>
    <source>
        <strain evidence="7">ACCC05744</strain>
    </source>
</reference>
<protein>
    <submittedName>
        <fullName evidence="6">Histidine kinase</fullName>
    </submittedName>
</protein>
<evidence type="ECO:0000259" key="5">
    <source>
        <dbReference type="Pfam" id="PF02518"/>
    </source>
</evidence>
<organism evidence="6 7">
    <name type="scientific">Sphingobacterium deserti</name>
    <dbReference type="NCBI Taxonomy" id="1229276"/>
    <lineage>
        <taxon>Bacteria</taxon>
        <taxon>Pseudomonadati</taxon>
        <taxon>Bacteroidota</taxon>
        <taxon>Sphingobacteriia</taxon>
        <taxon>Sphingobacteriales</taxon>
        <taxon>Sphingobacteriaceae</taxon>
        <taxon>Sphingobacterium</taxon>
    </lineage>
</organism>
<evidence type="ECO:0000256" key="3">
    <source>
        <dbReference type="ARBA" id="ARBA00023012"/>
    </source>
</evidence>
<accession>A0A0B8T044</accession>
<dbReference type="SUPFAM" id="SSF55874">
    <property type="entry name" value="ATPase domain of HSP90 chaperone/DNA topoisomerase II/histidine kinase"/>
    <property type="match status" value="1"/>
</dbReference>
<keyword evidence="3" id="KW-0902">Two-component regulatory system</keyword>
<dbReference type="Pfam" id="PF13181">
    <property type="entry name" value="TPR_8"/>
    <property type="match status" value="1"/>
</dbReference>
<dbReference type="PROSITE" id="PS50005">
    <property type="entry name" value="TPR"/>
    <property type="match status" value="1"/>
</dbReference>
<reference evidence="6 7" key="2">
    <citation type="journal article" date="2015" name="PLoS ONE">
        <title>Whole-Genome Optical Mapping and Finished Genome Sequence of Sphingobacterium deserti sp. nov., a New Species Isolated from the Western Desert of China.</title>
        <authorList>
            <person name="Teng C."/>
            <person name="Zhou Z."/>
            <person name="Molnar I."/>
            <person name="Li X."/>
            <person name="Tang R."/>
            <person name="Chen M."/>
            <person name="Wang L."/>
            <person name="Su S."/>
            <person name="Zhang W."/>
            <person name="Lin M."/>
        </authorList>
    </citation>
    <scope>NUCLEOTIDE SEQUENCE [LARGE SCALE GENOMIC DNA]</scope>
    <source>
        <strain evidence="7">ACCC05744</strain>
    </source>
</reference>
<dbReference type="EMBL" id="JJMU01000049">
    <property type="protein sequence ID" value="KGE13496.1"/>
    <property type="molecule type" value="Genomic_DNA"/>
</dbReference>
<dbReference type="PANTHER" id="PTHR24421">
    <property type="entry name" value="NITRATE/NITRITE SENSOR PROTEIN NARX-RELATED"/>
    <property type="match status" value="1"/>
</dbReference>
<dbReference type="Proteomes" id="UP000031802">
    <property type="component" value="Unassembled WGS sequence"/>
</dbReference>
<evidence type="ECO:0000313" key="7">
    <source>
        <dbReference type="Proteomes" id="UP000031802"/>
    </source>
</evidence>
<dbReference type="InterPro" id="IPR050482">
    <property type="entry name" value="Sensor_HK_TwoCompSys"/>
</dbReference>
<sequence>MKPRYIYLVIILLFSCSKKKTEESSKNENPYYYQAYDYYAEHVRDSAFLNFSRAEEVFKESNDSTGVANCLVMMGIIQNRQGDYFGAQETALEALLYLNTEEPEHFNLLSTNYNSLGLATSQLGEKEKAITFYYEAIEFSADSNNVRTYLNNIGRLYQDKEDYPRAISTYGSVLKSSNLDSIEFARALTNYATATWESRKNYNPVAEFSHALDIRKQKMDLWGQNSSYAHFADYYEKVNRDSSLYYARQQYAMAKRLKSPEDQVKALKRLIRLNPVDSIPAYFATYQTLTDSIQQARAAAKNQFALIRYEVEKNKSENLRLQKDNAETTNRLIGLSITFILVGAGSVLWYKKRRQRLELETQNKIKASHLKTSRKVHDVVANGIYRVMTEIEHKEDIDRNGILDRLEDMYHKSRDISYEAEKIERVDQPFNQEVTNLLQSFASSQQKIIIAGNEPELWEAVKTIVQQEVKHILQELMVNMKKHSQAENVVIRFSMVDHYLHMHYKDDGVGLPRDMKQGNGLASTGNRIKNICGDITFASEPGKGLRVEVIIPTL</sequence>
<dbReference type="Gene3D" id="1.25.40.10">
    <property type="entry name" value="Tetratricopeptide repeat domain"/>
    <property type="match status" value="2"/>
</dbReference>
<dbReference type="RefSeq" id="WP_052072398.1">
    <property type="nucleotide sequence ID" value="NZ_JJMU01000049.1"/>
</dbReference>
<dbReference type="InterPro" id="IPR036890">
    <property type="entry name" value="HATPase_C_sf"/>
</dbReference>
<dbReference type="InterPro" id="IPR003594">
    <property type="entry name" value="HATPase_dom"/>
</dbReference>
<dbReference type="InterPro" id="IPR019734">
    <property type="entry name" value="TPR_rpt"/>
</dbReference>
<keyword evidence="2 6" id="KW-0418">Kinase</keyword>
<evidence type="ECO:0000256" key="2">
    <source>
        <dbReference type="ARBA" id="ARBA00022777"/>
    </source>
</evidence>
<dbReference type="Pfam" id="PF02518">
    <property type="entry name" value="HATPase_c"/>
    <property type="match status" value="1"/>
</dbReference>
<dbReference type="eggNOG" id="COG0457">
    <property type="taxonomic scope" value="Bacteria"/>
</dbReference>
<evidence type="ECO:0000256" key="4">
    <source>
        <dbReference type="PROSITE-ProRule" id="PRU00339"/>
    </source>
</evidence>
<dbReference type="Gene3D" id="3.30.565.10">
    <property type="entry name" value="Histidine kinase-like ATPase, C-terminal domain"/>
    <property type="match status" value="1"/>
</dbReference>
<proteinExistence type="predicted"/>
<keyword evidence="7" id="KW-1185">Reference proteome</keyword>
<dbReference type="GO" id="GO:0000160">
    <property type="term" value="P:phosphorelay signal transduction system"/>
    <property type="evidence" value="ECO:0007669"/>
    <property type="project" value="UniProtKB-KW"/>
</dbReference>
<dbReference type="PROSITE" id="PS51257">
    <property type="entry name" value="PROKAR_LIPOPROTEIN"/>
    <property type="match status" value="1"/>
</dbReference>
<name>A0A0B8T044_9SPHI</name>
<dbReference type="OrthoDB" id="943406at2"/>
<feature type="repeat" description="TPR" evidence="4">
    <location>
        <begin position="110"/>
        <end position="143"/>
    </location>
</feature>
<dbReference type="CDD" id="cd16917">
    <property type="entry name" value="HATPase_UhpB-NarQ-NarX-like"/>
    <property type="match status" value="1"/>
</dbReference>
<keyword evidence="1" id="KW-0808">Transferase</keyword>
<dbReference type="AlphaFoldDB" id="A0A0B8T044"/>
<dbReference type="STRING" id="1229276.DI53_2684"/>
<feature type="domain" description="Histidine kinase/HSP90-like ATPase" evidence="5">
    <location>
        <begin position="466"/>
        <end position="552"/>
    </location>
</feature>
<dbReference type="SMART" id="SM00028">
    <property type="entry name" value="TPR"/>
    <property type="match status" value="3"/>
</dbReference>
<comment type="caution">
    <text evidence="6">The sequence shown here is derived from an EMBL/GenBank/DDBJ whole genome shotgun (WGS) entry which is preliminary data.</text>
</comment>
<dbReference type="GO" id="GO:0016301">
    <property type="term" value="F:kinase activity"/>
    <property type="evidence" value="ECO:0007669"/>
    <property type="project" value="UniProtKB-KW"/>
</dbReference>
<evidence type="ECO:0000313" key="6">
    <source>
        <dbReference type="EMBL" id="KGE13496.1"/>
    </source>
</evidence>
<gene>
    <name evidence="6" type="ORF">DI53_2684</name>
</gene>
<dbReference type="eggNOG" id="COG4585">
    <property type="taxonomic scope" value="Bacteria"/>
</dbReference>
<keyword evidence="4" id="KW-0802">TPR repeat</keyword>
<dbReference type="InterPro" id="IPR011990">
    <property type="entry name" value="TPR-like_helical_dom_sf"/>
</dbReference>
<dbReference type="SUPFAM" id="SSF48452">
    <property type="entry name" value="TPR-like"/>
    <property type="match status" value="1"/>
</dbReference>
<dbReference type="PATRIC" id="fig|1229276.3.peg.2764"/>